<reference evidence="4 5" key="1">
    <citation type="journal article" date="2011" name="PLoS ONE">
        <title>Haloquadratum walsbyi: limited diversity in a global pond.</title>
        <authorList>
            <person name="Dyall-Smith M."/>
            <person name="Pfeiffer F."/>
            <person name="Klee K."/>
            <person name="Palm P."/>
            <person name="Gross K."/>
            <person name="Schuster S.C."/>
            <person name="Rampp M."/>
            <person name="Oesterhelt D."/>
        </authorList>
    </citation>
    <scope>NUCLEOTIDE SEQUENCE [LARGE SCALE GENOMIC DNA]</scope>
    <source>
        <strain evidence="5">DSM 16854 / JCM 12705 / C23</strain>
    </source>
</reference>
<dbReference type="KEGG" id="hwc:Hqrw_1509"/>
<evidence type="ECO:0000313" key="5">
    <source>
        <dbReference type="Proteomes" id="UP000007954"/>
    </source>
</evidence>
<dbReference type="Pfam" id="PF00571">
    <property type="entry name" value="CBS"/>
    <property type="match status" value="2"/>
</dbReference>
<dbReference type="Proteomes" id="UP000007954">
    <property type="component" value="Chromosome"/>
</dbReference>
<dbReference type="PANTHER" id="PTHR43080:SF2">
    <property type="entry name" value="CBS DOMAIN-CONTAINING PROTEIN"/>
    <property type="match status" value="1"/>
</dbReference>
<dbReference type="EMBL" id="FR746099">
    <property type="protein sequence ID" value="CCC39455.1"/>
    <property type="molecule type" value="Genomic_DNA"/>
</dbReference>
<proteinExistence type="predicted"/>
<evidence type="ECO:0000256" key="2">
    <source>
        <dbReference type="PROSITE-ProRule" id="PRU00703"/>
    </source>
</evidence>
<feature type="domain" description="CBS" evidence="3">
    <location>
        <begin position="10"/>
        <end position="68"/>
    </location>
</feature>
<organism evidence="4 5">
    <name type="scientific">Haloquadratum walsbyi (strain DSM 16854 / JCM 12705 / C23)</name>
    <dbReference type="NCBI Taxonomy" id="768065"/>
    <lineage>
        <taxon>Archaea</taxon>
        <taxon>Methanobacteriati</taxon>
        <taxon>Methanobacteriota</taxon>
        <taxon>Stenosarchaea group</taxon>
        <taxon>Halobacteria</taxon>
        <taxon>Halobacteriales</taxon>
        <taxon>Haloferacaceae</taxon>
        <taxon>Haloquadratum</taxon>
    </lineage>
</organism>
<accession>G0LK29</accession>
<dbReference type="SMART" id="SM00116">
    <property type="entry name" value="CBS"/>
    <property type="match status" value="2"/>
</dbReference>
<dbReference type="GeneID" id="12446176"/>
<evidence type="ECO:0000259" key="3">
    <source>
        <dbReference type="PROSITE" id="PS51371"/>
    </source>
</evidence>
<gene>
    <name evidence="4" type="ordered locus">Hqrw_1509</name>
</gene>
<dbReference type="OrthoDB" id="8919at2157"/>
<dbReference type="InterPro" id="IPR000644">
    <property type="entry name" value="CBS_dom"/>
</dbReference>
<evidence type="ECO:0000313" key="4">
    <source>
        <dbReference type="EMBL" id="CCC39455.1"/>
    </source>
</evidence>
<dbReference type="RefSeq" id="WP_014555307.1">
    <property type="nucleotide sequence ID" value="NC_017459.1"/>
</dbReference>
<evidence type="ECO:0000256" key="1">
    <source>
        <dbReference type="ARBA" id="ARBA00023122"/>
    </source>
</evidence>
<protein>
    <submittedName>
        <fullName evidence="4">CBS domain protein</fullName>
    </submittedName>
</protein>
<dbReference type="SUPFAM" id="SSF54631">
    <property type="entry name" value="CBS-domain pair"/>
    <property type="match status" value="1"/>
</dbReference>
<dbReference type="PANTHER" id="PTHR43080">
    <property type="entry name" value="CBS DOMAIN-CONTAINING PROTEIN CBSX3, MITOCHONDRIAL"/>
    <property type="match status" value="1"/>
</dbReference>
<dbReference type="HOGENOM" id="CLU_040681_12_2_2"/>
<feature type="domain" description="CBS" evidence="3">
    <location>
        <begin position="75"/>
        <end position="133"/>
    </location>
</feature>
<dbReference type="Gene3D" id="3.10.580.10">
    <property type="entry name" value="CBS-domain"/>
    <property type="match status" value="1"/>
</dbReference>
<dbReference type="CDD" id="cd09836">
    <property type="entry name" value="CBS_pair_arch"/>
    <property type="match status" value="1"/>
</dbReference>
<sequence length="139" mass="14387">MTELRVKDVMTTPMLTLEAETSVSEAADAMRKATIKSVVVVSDGCQPAGIFTSTDALSVIADGVPTDETTVKEYMTTGVETVSPDVALAAAAEQMHEGGYSHLPVADADGDGVGILTKTDIAEVISDPVIDDAISTVNE</sequence>
<dbReference type="PROSITE" id="PS51371">
    <property type="entry name" value="CBS"/>
    <property type="match status" value="2"/>
</dbReference>
<dbReference type="InterPro" id="IPR051257">
    <property type="entry name" value="Diverse_CBS-Domain"/>
</dbReference>
<keyword evidence="1 2" id="KW-0129">CBS domain</keyword>
<dbReference type="AlphaFoldDB" id="G0LK29"/>
<name>G0LK29_HALWC</name>
<dbReference type="InterPro" id="IPR046342">
    <property type="entry name" value="CBS_dom_sf"/>
</dbReference>